<evidence type="ECO:0000313" key="3">
    <source>
        <dbReference type="Proteomes" id="UP001341281"/>
    </source>
</evidence>
<dbReference type="PANTHER" id="PTHR33165:SF63">
    <property type="entry name" value="OS03G0792300 PROTEIN"/>
    <property type="match status" value="1"/>
</dbReference>
<dbReference type="PANTHER" id="PTHR33165">
    <property type="entry name" value="F-BOX DOMAIN CONTAINING PROTEIN-LIKE-RELATED"/>
    <property type="match status" value="1"/>
</dbReference>
<keyword evidence="3" id="KW-1185">Reference proteome</keyword>
<proteinExistence type="predicted"/>
<feature type="domain" description="KIB1-4 beta-propeller" evidence="1">
    <location>
        <begin position="121"/>
        <end position="321"/>
    </location>
</feature>
<evidence type="ECO:0000313" key="2">
    <source>
        <dbReference type="EMBL" id="WVZ81612.1"/>
    </source>
</evidence>
<reference evidence="2 3" key="1">
    <citation type="submission" date="2024-02" db="EMBL/GenBank/DDBJ databases">
        <title>High-quality chromosome-scale genome assembly of Pensacola bahiagrass (Paspalum notatum Flugge var. saurae).</title>
        <authorList>
            <person name="Vega J.M."/>
            <person name="Podio M."/>
            <person name="Orjuela J."/>
            <person name="Siena L.A."/>
            <person name="Pessino S.C."/>
            <person name="Combes M.C."/>
            <person name="Mariac C."/>
            <person name="Albertini E."/>
            <person name="Pupilli F."/>
            <person name="Ortiz J.P.A."/>
            <person name="Leblanc O."/>
        </authorList>
    </citation>
    <scope>NUCLEOTIDE SEQUENCE [LARGE SCALE GENOMIC DNA]</scope>
    <source>
        <strain evidence="2">R1</strain>
        <tissue evidence="2">Leaf</tissue>
    </source>
</reference>
<organism evidence="2 3">
    <name type="scientific">Paspalum notatum var. saurae</name>
    <dbReference type="NCBI Taxonomy" id="547442"/>
    <lineage>
        <taxon>Eukaryota</taxon>
        <taxon>Viridiplantae</taxon>
        <taxon>Streptophyta</taxon>
        <taxon>Embryophyta</taxon>
        <taxon>Tracheophyta</taxon>
        <taxon>Spermatophyta</taxon>
        <taxon>Magnoliopsida</taxon>
        <taxon>Liliopsida</taxon>
        <taxon>Poales</taxon>
        <taxon>Poaceae</taxon>
        <taxon>PACMAD clade</taxon>
        <taxon>Panicoideae</taxon>
        <taxon>Andropogonodae</taxon>
        <taxon>Paspaleae</taxon>
        <taxon>Paspalinae</taxon>
        <taxon>Paspalum</taxon>
    </lineage>
</organism>
<dbReference type="Proteomes" id="UP001341281">
    <property type="component" value="Chromosome 06"/>
</dbReference>
<protein>
    <recommendedName>
        <fullName evidence="1">KIB1-4 beta-propeller domain-containing protein</fullName>
    </recommendedName>
</protein>
<dbReference type="Pfam" id="PF03478">
    <property type="entry name" value="Beta-prop_KIB1-4"/>
    <property type="match status" value="1"/>
</dbReference>
<sequence length="380" mass="42732">MSKLLSSSTQTNPNSYRWAIWGAKRARSARAWRDWANLGDGPAGVIAELLLASDVADFVSFRSVCRRWRLCSIDPHAHGILDTRFHPRQRQWITLRGTWWATRGSPYCLGFLNESTGCSRYLQLQELHGHDVFGPTTEGLLVLVDRNTYAVRLLNPFTRQAAKLPSITTLMSERDVMRLKDTGSRPGDTDWTVVHRGTFFRPAVSCAGRFYCATNRAVMVVETSADQPPRLAVAANLIRPFYRIMLDSVHLVDNGGELMLVDRKCPGHSEREYEVYRLDLDAREMVPVRGFGGRAVFIGRQLTRSVSPLVFPSIDADSIYLGFESHMTGELDNSPIHLMDGTSSPRPFPFKFSIEGSPLHGPLGIDDYLSWSVIGYRINP</sequence>
<gene>
    <name evidence="2" type="ORF">U9M48_028967</name>
</gene>
<name>A0AAQ3X119_PASNO</name>
<dbReference type="InterPro" id="IPR005174">
    <property type="entry name" value="KIB1-4_b-propeller"/>
</dbReference>
<dbReference type="AlphaFoldDB" id="A0AAQ3X119"/>
<dbReference type="EMBL" id="CP144750">
    <property type="protein sequence ID" value="WVZ81612.1"/>
    <property type="molecule type" value="Genomic_DNA"/>
</dbReference>
<accession>A0AAQ3X119</accession>
<evidence type="ECO:0000259" key="1">
    <source>
        <dbReference type="Pfam" id="PF03478"/>
    </source>
</evidence>